<dbReference type="PANTHER" id="PTHR11772">
    <property type="entry name" value="ASPARAGINE SYNTHETASE"/>
    <property type="match status" value="1"/>
</dbReference>
<keyword evidence="6" id="KW-1185">Reference proteome</keyword>
<evidence type="ECO:0000313" key="6">
    <source>
        <dbReference type="Proteomes" id="UP000673691"/>
    </source>
</evidence>
<sequence length="224" mass="24353">RCPARGTDSGAQPLTSEDGSILLTVNGEIYNYRELAGQLARPHKFKTRSDCEYQEIGADVVGKLDGMFSFVLLDMNDKGRFIAARDPIGITTLYQGTSSKYPGAVFFASELKALNEVCDRIWSFPPGHFFDSASGETRRYYFPEWLDSKKVPTKKADHRELRLALEAAVRKRLMAEVPYGVLLSGGLDSSLIASIAAREIAKSGGVAKSGVNGHMPAENGTANG</sequence>
<evidence type="ECO:0000256" key="1">
    <source>
        <dbReference type="ARBA" id="ARBA00022598"/>
    </source>
</evidence>
<dbReference type="Pfam" id="PF00733">
    <property type="entry name" value="Asn_synthase"/>
    <property type="match status" value="1"/>
</dbReference>
<dbReference type="GO" id="GO:0005829">
    <property type="term" value="C:cytosol"/>
    <property type="evidence" value="ECO:0007669"/>
    <property type="project" value="TreeGrafter"/>
</dbReference>
<gene>
    <name evidence="5" type="ORF">BJ554DRAFT_1793</name>
</gene>
<dbReference type="InterPro" id="IPR014729">
    <property type="entry name" value="Rossmann-like_a/b/a_fold"/>
</dbReference>
<dbReference type="AlphaFoldDB" id="A0A8H8DHE9"/>
<dbReference type="InterPro" id="IPR033738">
    <property type="entry name" value="AsnB_N"/>
</dbReference>
<dbReference type="GO" id="GO:0005524">
    <property type="term" value="F:ATP binding"/>
    <property type="evidence" value="ECO:0007669"/>
    <property type="project" value="UniProtKB-KW"/>
</dbReference>
<dbReference type="PROSITE" id="PS51278">
    <property type="entry name" value="GATASE_TYPE_2"/>
    <property type="match status" value="1"/>
</dbReference>
<keyword evidence="3" id="KW-0067">ATP-binding</keyword>
<dbReference type="InterPro" id="IPR050795">
    <property type="entry name" value="Asn_Synthetase"/>
</dbReference>
<accession>A0A8H8DHE9</accession>
<name>A0A8H8DHE9_9FUNG</name>
<evidence type="ECO:0000256" key="2">
    <source>
        <dbReference type="ARBA" id="ARBA00022741"/>
    </source>
</evidence>
<dbReference type="Proteomes" id="UP000673691">
    <property type="component" value="Unassembled WGS sequence"/>
</dbReference>
<dbReference type="PANTHER" id="PTHR11772:SF2">
    <property type="entry name" value="ASPARAGINE SYNTHETASE [GLUTAMINE-HYDROLYZING]"/>
    <property type="match status" value="1"/>
</dbReference>
<dbReference type="Gene3D" id="3.40.50.620">
    <property type="entry name" value="HUPs"/>
    <property type="match status" value="1"/>
</dbReference>
<evidence type="ECO:0000256" key="3">
    <source>
        <dbReference type="ARBA" id="ARBA00022840"/>
    </source>
</evidence>
<reference evidence="5 6" key="1">
    <citation type="journal article" name="Sci. Rep.">
        <title>Genome-scale phylogenetic analyses confirm Olpidium as the closest living zoosporic fungus to the non-flagellated, terrestrial fungi.</title>
        <authorList>
            <person name="Chang Y."/>
            <person name="Rochon D."/>
            <person name="Sekimoto S."/>
            <person name="Wang Y."/>
            <person name="Chovatia M."/>
            <person name="Sandor L."/>
            <person name="Salamov A."/>
            <person name="Grigoriev I.V."/>
            <person name="Stajich J.E."/>
            <person name="Spatafora J.W."/>
        </authorList>
    </citation>
    <scope>NUCLEOTIDE SEQUENCE [LARGE SCALE GENOMIC DNA]</scope>
    <source>
        <strain evidence="5">S191</strain>
    </source>
</reference>
<evidence type="ECO:0000259" key="4">
    <source>
        <dbReference type="PROSITE" id="PS51278"/>
    </source>
</evidence>
<feature type="non-terminal residue" evidence="5">
    <location>
        <position position="224"/>
    </location>
</feature>
<organism evidence="5 6">
    <name type="scientific">Olpidium bornovanus</name>
    <dbReference type="NCBI Taxonomy" id="278681"/>
    <lineage>
        <taxon>Eukaryota</taxon>
        <taxon>Fungi</taxon>
        <taxon>Fungi incertae sedis</taxon>
        <taxon>Olpidiomycota</taxon>
        <taxon>Olpidiomycotina</taxon>
        <taxon>Olpidiomycetes</taxon>
        <taxon>Olpidiales</taxon>
        <taxon>Olpidiaceae</taxon>
        <taxon>Olpidium</taxon>
    </lineage>
</organism>
<dbReference type="InterPro" id="IPR001962">
    <property type="entry name" value="Asn_synthase"/>
</dbReference>
<dbReference type="GO" id="GO:0016787">
    <property type="term" value="F:hydrolase activity"/>
    <property type="evidence" value="ECO:0007669"/>
    <property type="project" value="UniProtKB-KW"/>
</dbReference>
<dbReference type="InterPro" id="IPR029055">
    <property type="entry name" value="Ntn_hydrolases_N"/>
</dbReference>
<dbReference type="GO" id="GO:0006529">
    <property type="term" value="P:asparagine biosynthetic process"/>
    <property type="evidence" value="ECO:0007669"/>
    <property type="project" value="InterPro"/>
</dbReference>
<dbReference type="Pfam" id="PF13537">
    <property type="entry name" value="GATase_7"/>
    <property type="match status" value="1"/>
</dbReference>
<evidence type="ECO:0000313" key="5">
    <source>
        <dbReference type="EMBL" id="KAG5458062.1"/>
    </source>
</evidence>
<dbReference type="OrthoDB" id="409189at2759"/>
<feature type="non-terminal residue" evidence="5">
    <location>
        <position position="1"/>
    </location>
</feature>
<dbReference type="SUPFAM" id="SSF52402">
    <property type="entry name" value="Adenine nucleotide alpha hydrolases-like"/>
    <property type="match status" value="1"/>
</dbReference>
<protein>
    <submittedName>
        <fullName evidence="5">Nucleophile aminohydrolase</fullName>
    </submittedName>
</protein>
<dbReference type="CDD" id="cd00712">
    <property type="entry name" value="AsnB"/>
    <property type="match status" value="1"/>
</dbReference>
<dbReference type="InterPro" id="IPR017932">
    <property type="entry name" value="GATase_2_dom"/>
</dbReference>
<dbReference type="GO" id="GO:0004066">
    <property type="term" value="F:asparagine synthase (glutamine-hydrolyzing) activity"/>
    <property type="evidence" value="ECO:0007669"/>
    <property type="project" value="InterPro"/>
</dbReference>
<feature type="domain" description="Glutamine amidotransferase type-2" evidence="4">
    <location>
        <begin position="1"/>
        <end position="135"/>
    </location>
</feature>
<dbReference type="SUPFAM" id="SSF56235">
    <property type="entry name" value="N-terminal nucleophile aminohydrolases (Ntn hydrolases)"/>
    <property type="match status" value="1"/>
</dbReference>
<keyword evidence="1" id="KW-0436">Ligase</keyword>
<proteinExistence type="predicted"/>
<keyword evidence="2" id="KW-0547">Nucleotide-binding</keyword>
<dbReference type="Gene3D" id="3.60.20.10">
    <property type="entry name" value="Glutamine Phosphoribosylpyrophosphate, subunit 1, domain 1"/>
    <property type="match status" value="1"/>
</dbReference>
<dbReference type="EMBL" id="JAEFCI010009034">
    <property type="protein sequence ID" value="KAG5458062.1"/>
    <property type="molecule type" value="Genomic_DNA"/>
</dbReference>
<comment type="caution">
    <text evidence="5">The sequence shown here is derived from an EMBL/GenBank/DDBJ whole genome shotgun (WGS) entry which is preliminary data.</text>
</comment>